<gene>
    <name evidence="4" type="ORF">CDL12_24771</name>
</gene>
<evidence type="ECO:0000259" key="3">
    <source>
        <dbReference type="SMART" id="SM00338"/>
    </source>
</evidence>
<feature type="compositionally biased region" description="Basic and acidic residues" evidence="2">
    <location>
        <begin position="215"/>
        <end position="234"/>
    </location>
</feature>
<accession>A0A2G9GBP7</accession>
<evidence type="ECO:0000256" key="1">
    <source>
        <dbReference type="SAM" id="Coils"/>
    </source>
</evidence>
<dbReference type="Proteomes" id="UP000231279">
    <property type="component" value="Unassembled WGS sequence"/>
</dbReference>
<organism evidence="4 5">
    <name type="scientific">Handroanthus impetiginosus</name>
    <dbReference type="NCBI Taxonomy" id="429701"/>
    <lineage>
        <taxon>Eukaryota</taxon>
        <taxon>Viridiplantae</taxon>
        <taxon>Streptophyta</taxon>
        <taxon>Embryophyta</taxon>
        <taxon>Tracheophyta</taxon>
        <taxon>Spermatophyta</taxon>
        <taxon>Magnoliopsida</taxon>
        <taxon>eudicotyledons</taxon>
        <taxon>Gunneridae</taxon>
        <taxon>Pentapetalae</taxon>
        <taxon>asterids</taxon>
        <taxon>lamiids</taxon>
        <taxon>Lamiales</taxon>
        <taxon>Bignoniaceae</taxon>
        <taxon>Crescentiina</taxon>
        <taxon>Tabebuia alliance</taxon>
        <taxon>Handroanthus</taxon>
    </lineage>
</organism>
<feature type="region of interest" description="Disordered" evidence="2">
    <location>
        <begin position="322"/>
        <end position="374"/>
    </location>
</feature>
<proteinExistence type="predicted"/>
<comment type="caution">
    <text evidence="4">The sequence shown here is derived from an EMBL/GenBank/DDBJ whole genome shotgun (WGS) entry which is preliminary data.</text>
</comment>
<dbReference type="InterPro" id="IPR044797">
    <property type="entry name" value="At4g06598-like"/>
</dbReference>
<dbReference type="CDD" id="cd14703">
    <property type="entry name" value="bZIP_plant_RF2"/>
    <property type="match status" value="1"/>
</dbReference>
<keyword evidence="5" id="KW-1185">Reference proteome</keyword>
<name>A0A2G9GBP7_9LAMI</name>
<feature type="compositionally biased region" description="Polar residues" evidence="2">
    <location>
        <begin position="175"/>
        <end position="200"/>
    </location>
</feature>
<dbReference type="OrthoDB" id="1878267at2759"/>
<sequence>MANSKGPSNVRSMLYNGKNSLLPPKSPFPSISPSYAEYIPNPATGPKALPKPREGSSHHQRTSSESFLIEEQPSWLDELLDEPETPVRRGGHRRSSSDSFAYIDSVNVGNMSYVTQDDNRYNNMTPVSSWGSQDFDIYRDARQSPFFMDLNPPAKSKSRPWDAPIAPPRGLPSPRGNTLVQNAGSLSTSQNADKNPSLSTEKQDLVESGPQDPKGSTEKKDSSHAKSSDKDTKRAKQQFAQRSRVRKLQYIAELERNVQALQAEGSEVSAELEFLNQQNIILSMENKALKQRLESLAQEQLIKYLEHEVLEREVGRLRNLYKQQQQPPQQQHTSSSHRRANSRDLDQQFANLSLKPKEASTGAGRDSVSGQLHM</sequence>
<dbReference type="SMART" id="SM00338">
    <property type="entry name" value="BRLZ"/>
    <property type="match status" value="1"/>
</dbReference>
<dbReference type="STRING" id="429701.A0A2G9GBP7"/>
<dbReference type="GO" id="GO:0003700">
    <property type="term" value="F:DNA-binding transcription factor activity"/>
    <property type="evidence" value="ECO:0007669"/>
    <property type="project" value="InterPro"/>
</dbReference>
<feature type="domain" description="BZIP" evidence="3">
    <location>
        <begin position="226"/>
        <end position="288"/>
    </location>
</feature>
<keyword evidence="1" id="KW-0175">Coiled coil</keyword>
<dbReference type="EMBL" id="NKXS01005806">
    <property type="protein sequence ID" value="PIN02713.1"/>
    <property type="molecule type" value="Genomic_DNA"/>
</dbReference>
<dbReference type="InterPro" id="IPR046347">
    <property type="entry name" value="bZIP_sf"/>
</dbReference>
<reference evidence="5" key="1">
    <citation type="journal article" date="2018" name="Gigascience">
        <title>Genome assembly of the Pink Ipe (Handroanthus impetiginosus, Bignoniaceae), a highly valued, ecologically keystone Neotropical timber forest tree.</title>
        <authorList>
            <person name="Silva-Junior O.B."/>
            <person name="Grattapaglia D."/>
            <person name="Novaes E."/>
            <person name="Collevatti R.G."/>
        </authorList>
    </citation>
    <scope>NUCLEOTIDE SEQUENCE [LARGE SCALE GENOMIC DNA]</scope>
    <source>
        <strain evidence="5">cv. UFG-1</strain>
    </source>
</reference>
<dbReference type="InterPro" id="IPR004827">
    <property type="entry name" value="bZIP"/>
</dbReference>
<feature type="region of interest" description="Disordered" evidence="2">
    <location>
        <begin position="146"/>
        <end position="242"/>
    </location>
</feature>
<evidence type="ECO:0000256" key="2">
    <source>
        <dbReference type="SAM" id="MobiDB-lite"/>
    </source>
</evidence>
<evidence type="ECO:0000313" key="5">
    <source>
        <dbReference type="Proteomes" id="UP000231279"/>
    </source>
</evidence>
<dbReference type="GO" id="GO:0005634">
    <property type="term" value="C:nucleus"/>
    <property type="evidence" value="ECO:0007669"/>
    <property type="project" value="UniProtKB-ARBA"/>
</dbReference>
<dbReference type="Gene3D" id="1.20.5.170">
    <property type="match status" value="1"/>
</dbReference>
<feature type="compositionally biased region" description="Polar residues" evidence="2">
    <location>
        <begin position="1"/>
        <end position="11"/>
    </location>
</feature>
<evidence type="ECO:0000313" key="4">
    <source>
        <dbReference type="EMBL" id="PIN02713.1"/>
    </source>
</evidence>
<feature type="coiled-coil region" evidence="1">
    <location>
        <begin position="244"/>
        <end position="299"/>
    </location>
</feature>
<protein>
    <recommendedName>
        <fullName evidence="3">BZIP domain-containing protein</fullName>
    </recommendedName>
</protein>
<dbReference type="InterPro" id="IPR044759">
    <property type="entry name" value="bZIP_RF2"/>
</dbReference>
<dbReference type="AlphaFoldDB" id="A0A2G9GBP7"/>
<dbReference type="PANTHER" id="PTHR46835">
    <property type="entry name" value="BASIC-LEUCINE ZIPPER (BZIP) TRANSCRIPTION FACTOR FAMILY PROTEIN-RELATED"/>
    <property type="match status" value="1"/>
</dbReference>
<feature type="compositionally biased region" description="Low complexity" evidence="2">
    <location>
        <begin position="20"/>
        <end position="34"/>
    </location>
</feature>
<dbReference type="PANTHER" id="PTHR46835:SF3">
    <property type="entry name" value="BASIC-LEUCINE ZIPPER (BZIP) TRANSCRIPTION FACTOR FAMILY PROTEIN"/>
    <property type="match status" value="1"/>
</dbReference>
<feature type="region of interest" description="Disordered" evidence="2">
    <location>
        <begin position="1"/>
        <end position="78"/>
    </location>
</feature>
<dbReference type="SUPFAM" id="SSF57959">
    <property type="entry name" value="Leucine zipper domain"/>
    <property type="match status" value="1"/>
</dbReference>